<organism evidence="7 8">
    <name type="scientific">Acetobacter okinawensis</name>
    <dbReference type="NCBI Taxonomy" id="1076594"/>
    <lineage>
        <taxon>Bacteria</taxon>
        <taxon>Pseudomonadati</taxon>
        <taxon>Pseudomonadota</taxon>
        <taxon>Alphaproteobacteria</taxon>
        <taxon>Acetobacterales</taxon>
        <taxon>Acetobacteraceae</taxon>
        <taxon>Acetobacter</taxon>
    </lineage>
</organism>
<evidence type="ECO:0000313" key="8">
    <source>
        <dbReference type="Proteomes" id="UP000194931"/>
    </source>
</evidence>
<accession>A0A252BTK4</accession>
<dbReference type="Pfam" id="PF00126">
    <property type="entry name" value="HTH_1"/>
    <property type="match status" value="1"/>
</dbReference>
<comment type="similarity">
    <text evidence="1">Belongs to the LysR transcriptional regulatory family.</text>
</comment>
<dbReference type="STRING" id="1236501.GCA_000613865_01473"/>
<feature type="domain" description="HTH lysR-type" evidence="6">
    <location>
        <begin position="1"/>
        <end position="58"/>
    </location>
</feature>
<evidence type="ECO:0000256" key="5">
    <source>
        <dbReference type="ARBA" id="ARBA00023163"/>
    </source>
</evidence>
<dbReference type="InterPro" id="IPR036388">
    <property type="entry name" value="WH-like_DNA-bd_sf"/>
</dbReference>
<dbReference type="InterPro" id="IPR036390">
    <property type="entry name" value="WH_DNA-bd_sf"/>
</dbReference>
<evidence type="ECO:0000259" key="6">
    <source>
        <dbReference type="PROSITE" id="PS50931"/>
    </source>
</evidence>
<dbReference type="SUPFAM" id="SSF53850">
    <property type="entry name" value="Periplasmic binding protein-like II"/>
    <property type="match status" value="1"/>
</dbReference>
<dbReference type="GO" id="GO:0003677">
    <property type="term" value="F:DNA binding"/>
    <property type="evidence" value="ECO:0007669"/>
    <property type="project" value="UniProtKB-KW"/>
</dbReference>
<dbReference type="eggNOG" id="COG0583">
    <property type="taxonomic scope" value="Bacteria"/>
</dbReference>
<dbReference type="Pfam" id="PF03466">
    <property type="entry name" value="LysR_substrate"/>
    <property type="match status" value="1"/>
</dbReference>
<dbReference type="Proteomes" id="UP000194931">
    <property type="component" value="Unassembled WGS sequence"/>
</dbReference>
<evidence type="ECO:0000256" key="3">
    <source>
        <dbReference type="ARBA" id="ARBA00023125"/>
    </source>
</evidence>
<dbReference type="PRINTS" id="PR00039">
    <property type="entry name" value="HTHLYSR"/>
</dbReference>
<evidence type="ECO:0000256" key="2">
    <source>
        <dbReference type="ARBA" id="ARBA00023015"/>
    </source>
</evidence>
<comment type="caution">
    <text evidence="7">The sequence shown here is derived from an EMBL/GenBank/DDBJ whole genome shotgun (WGS) entry which is preliminary data.</text>
</comment>
<sequence>MDIRRLQAFVKIIDVGSISRAADILNIAQPALSQQLASLETAFKQKLLIRSKMGVTPTAAGLELYRHAQTMSKQLDRAMEEVSNGTGPLVGKVSVGLSPYCSGSSLALGLLQEVRQKLPNITLHLSESFDDIYSEMVMTGRLDMAIIHGAGPIKGVNFMPLMKENFFLVAHADFGFGTDTATPVKLSDLAQTPLLVPPDYNFVRKRINVAFARKQIVPNIVAEVEALLTLRDAVAAGLGCTILPWAVASKIVVPGQSLIYPLSSPTIQENVSLCIPESIPETEAGVAVRELLVLLAQHMVTSQNWPGTQMADPPPAE</sequence>
<dbReference type="RefSeq" id="WP_086639615.1">
    <property type="nucleotide sequence ID" value="NZ_JOPJ01000020.1"/>
</dbReference>
<dbReference type="AlphaFoldDB" id="A0A252BTK4"/>
<keyword evidence="3" id="KW-0238">DNA-binding</keyword>
<evidence type="ECO:0000256" key="4">
    <source>
        <dbReference type="ARBA" id="ARBA00023159"/>
    </source>
</evidence>
<keyword evidence="2" id="KW-0805">Transcription regulation</keyword>
<dbReference type="GO" id="GO:2000142">
    <property type="term" value="P:regulation of DNA-templated transcription initiation"/>
    <property type="evidence" value="ECO:0007669"/>
    <property type="project" value="TreeGrafter"/>
</dbReference>
<dbReference type="PROSITE" id="PS50931">
    <property type="entry name" value="HTH_LYSR"/>
    <property type="match status" value="1"/>
</dbReference>
<gene>
    <name evidence="7" type="ORF">HK26_05365</name>
</gene>
<keyword evidence="8" id="KW-1185">Reference proteome</keyword>
<dbReference type="SUPFAM" id="SSF46785">
    <property type="entry name" value="Winged helix' DNA-binding domain"/>
    <property type="match status" value="1"/>
</dbReference>
<evidence type="ECO:0000313" key="7">
    <source>
        <dbReference type="EMBL" id="OUJ11994.1"/>
    </source>
</evidence>
<dbReference type="InterPro" id="IPR005119">
    <property type="entry name" value="LysR_subst-bd"/>
</dbReference>
<keyword evidence="4" id="KW-0010">Activator</keyword>
<dbReference type="EMBL" id="JOPJ01000020">
    <property type="protein sequence ID" value="OUJ11994.1"/>
    <property type="molecule type" value="Genomic_DNA"/>
</dbReference>
<dbReference type="PANTHER" id="PTHR30293">
    <property type="entry name" value="TRANSCRIPTIONAL REGULATORY PROTEIN NAC-RELATED"/>
    <property type="match status" value="1"/>
</dbReference>
<proteinExistence type="inferred from homology"/>
<dbReference type="Gene3D" id="3.40.190.290">
    <property type="match status" value="1"/>
</dbReference>
<dbReference type="Gene3D" id="1.10.10.10">
    <property type="entry name" value="Winged helix-like DNA-binding domain superfamily/Winged helix DNA-binding domain"/>
    <property type="match status" value="1"/>
</dbReference>
<evidence type="ECO:0000256" key="1">
    <source>
        <dbReference type="ARBA" id="ARBA00009437"/>
    </source>
</evidence>
<dbReference type="OrthoDB" id="8479357at2"/>
<dbReference type="FunFam" id="1.10.10.10:FF:000001">
    <property type="entry name" value="LysR family transcriptional regulator"/>
    <property type="match status" value="1"/>
</dbReference>
<name>A0A252BTK4_9PROT</name>
<dbReference type="InterPro" id="IPR000847">
    <property type="entry name" value="LysR_HTH_N"/>
</dbReference>
<reference evidence="8" key="1">
    <citation type="submission" date="2014-06" db="EMBL/GenBank/DDBJ databases">
        <authorList>
            <person name="Winans N.J."/>
            <person name="Newell P.D."/>
            <person name="Douglas A.E."/>
        </authorList>
    </citation>
    <scope>NUCLEOTIDE SEQUENCE [LARGE SCALE GENOMIC DNA]</scope>
</reference>
<dbReference type="GO" id="GO:0003700">
    <property type="term" value="F:DNA-binding transcription factor activity"/>
    <property type="evidence" value="ECO:0007669"/>
    <property type="project" value="InterPro"/>
</dbReference>
<keyword evidence="5" id="KW-0804">Transcription</keyword>
<protein>
    <submittedName>
        <fullName evidence="7">LysR family transcriptional regulator</fullName>
    </submittedName>
</protein>
<dbReference type="PANTHER" id="PTHR30293:SF0">
    <property type="entry name" value="NITROGEN ASSIMILATION REGULATORY PROTEIN NAC"/>
    <property type="match status" value="1"/>
</dbReference>